<organism evidence="1 2">
    <name type="scientific">Isoptericola halotolerans</name>
    <dbReference type="NCBI Taxonomy" id="300560"/>
    <lineage>
        <taxon>Bacteria</taxon>
        <taxon>Bacillati</taxon>
        <taxon>Actinomycetota</taxon>
        <taxon>Actinomycetes</taxon>
        <taxon>Micrococcales</taxon>
        <taxon>Promicromonosporaceae</taxon>
        <taxon>Isoptericola</taxon>
    </lineage>
</organism>
<protein>
    <recommendedName>
        <fullName evidence="3">Secreted protein</fullName>
    </recommendedName>
</protein>
<proteinExistence type="predicted"/>
<evidence type="ECO:0008006" key="3">
    <source>
        <dbReference type="Google" id="ProtNLM"/>
    </source>
</evidence>
<reference evidence="1 2" key="1">
    <citation type="submission" date="2018-03" db="EMBL/GenBank/DDBJ databases">
        <title>Comparative analysis of microorganisms from saline springs in Andes Mountain Range, Colombia.</title>
        <authorList>
            <person name="Rubin E."/>
        </authorList>
    </citation>
    <scope>NUCLEOTIDE SEQUENCE [LARGE SCALE GENOMIC DNA]</scope>
    <source>
        <strain evidence="1 2">CG 23</strain>
    </source>
</reference>
<dbReference type="Proteomes" id="UP000239895">
    <property type="component" value="Unassembled WGS sequence"/>
</dbReference>
<evidence type="ECO:0000313" key="2">
    <source>
        <dbReference type="Proteomes" id="UP000239895"/>
    </source>
</evidence>
<gene>
    <name evidence="1" type="ORF">BCL65_103183</name>
</gene>
<accession>A0ABX5EJ50</accession>
<dbReference type="EMBL" id="PVTX01000003">
    <property type="protein sequence ID" value="PRZ08255.1"/>
    <property type="molecule type" value="Genomic_DNA"/>
</dbReference>
<evidence type="ECO:0000313" key="1">
    <source>
        <dbReference type="EMBL" id="PRZ08255.1"/>
    </source>
</evidence>
<comment type="caution">
    <text evidence="1">The sequence shown here is derived from an EMBL/GenBank/DDBJ whole genome shotgun (WGS) entry which is preliminary data.</text>
</comment>
<name>A0ABX5EJ50_9MICO</name>
<sequence>MRVWLAVLVRQVVLEGRGGVRRMAVGPCQLRRQHSVARIQRCGETEGEPELRMSKRSQTVESGLVTSANVFEGVVHEEVA</sequence>
<keyword evidence="2" id="KW-1185">Reference proteome</keyword>